<dbReference type="OrthoDB" id="678653at2"/>
<feature type="domain" description="HTH cro/C1-type" evidence="2">
    <location>
        <begin position="16"/>
        <end position="70"/>
    </location>
</feature>
<dbReference type="InterPro" id="IPR001387">
    <property type="entry name" value="Cro/C1-type_HTH"/>
</dbReference>
<accession>A0A173MAY0</accession>
<protein>
    <submittedName>
        <fullName evidence="3">Helix-turn-helix</fullName>
    </submittedName>
</protein>
<dbReference type="RefSeq" id="WP_076381934.1">
    <property type="nucleotide sequence ID" value="NZ_AP017422.1"/>
</dbReference>
<name>A0A173MAY0_9BACT</name>
<keyword evidence="1" id="KW-0238">DNA-binding</keyword>
<dbReference type="SUPFAM" id="SSF47413">
    <property type="entry name" value="lambda repressor-like DNA-binding domains"/>
    <property type="match status" value="1"/>
</dbReference>
<proteinExistence type="predicted"/>
<dbReference type="PANTHER" id="PTHR46797:SF1">
    <property type="entry name" value="METHYLPHOSPHONATE SYNTHASE"/>
    <property type="match status" value="1"/>
</dbReference>
<keyword evidence="4" id="KW-1185">Reference proteome</keyword>
<dbReference type="SMART" id="SM00530">
    <property type="entry name" value="HTH_XRE"/>
    <property type="match status" value="1"/>
</dbReference>
<dbReference type="PANTHER" id="PTHR46797">
    <property type="entry name" value="HTH-TYPE TRANSCRIPTIONAL REGULATOR"/>
    <property type="match status" value="1"/>
</dbReference>
<gene>
    <name evidence="3" type="ORF">SAMN05421788_11176</name>
</gene>
<evidence type="ECO:0000259" key="2">
    <source>
        <dbReference type="PROSITE" id="PS50943"/>
    </source>
</evidence>
<evidence type="ECO:0000313" key="3">
    <source>
        <dbReference type="EMBL" id="SIT32283.1"/>
    </source>
</evidence>
<sequence>MNQKAGQILLTFATNLKKLREKKGYSQRGLASHCNIDNADISRMENGLSNVTLLTLEQLAEALECDVKDFFE</sequence>
<dbReference type="EMBL" id="FTOR01000011">
    <property type="protein sequence ID" value="SIT32283.1"/>
    <property type="molecule type" value="Genomic_DNA"/>
</dbReference>
<dbReference type="STRING" id="477680.SAMN05421788_11176"/>
<reference evidence="4" key="1">
    <citation type="submission" date="2017-01" db="EMBL/GenBank/DDBJ databases">
        <authorList>
            <person name="Varghese N."/>
            <person name="Submissions S."/>
        </authorList>
    </citation>
    <scope>NUCLEOTIDE SEQUENCE [LARGE SCALE GENOMIC DNA]</scope>
    <source>
        <strain evidence="4">DSM 21054</strain>
    </source>
</reference>
<dbReference type="PROSITE" id="PS50943">
    <property type="entry name" value="HTH_CROC1"/>
    <property type="match status" value="1"/>
</dbReference>
<dbReference type="InterPro" id="IPR010982">
    <property type="entry name" value="Lambda_DNA-bd_dom_sf"/>
</dbReference>
<dbReference type="GO" id="GO:0005829">
    <property type="term" value="C:cytosol"/>
    <property type="evidence" value="ECO:0007669"/>
    <property type="project" value="TreeGrafter"/>
</dbReference>
<dbReference type="GO" id="GO:0003700">
    <property type="term" value="F:DNA-binding transcription factor activity"/>
    <property type="evidence" value="ECO:0007669"/>
    <property type="project" value="TreeGrafter"/>
</dbReference>
<evidence type="ECO:0000256" key="1">
    <source>
        <dbReference type="ARBA" id="ARBA00023125"/>
    </source>
</evidence>
<dbReference type="CDD" id="cd00093">
    <property type="entry name" value="HTH_XRE"/>
    <property type="match status" value="1"/>
</dbReference>
<dbReference type="KEGG" id="fln:FLA_0722"/>
<dbReference type="Pfam" id="PF01381">
    <property type="entry name" value="HTH_3"/>
    <property type="match status" value="1"/>
</dbReference>
<dbReference type="InterPro" id="IPR050807">
    <property type="entry name" value="TransReg_Diox_bact_type"/>
</dbReference>
<dbReference type="Gene3D" id="1.10.260.40">
    <property type="entry name" value="lambda repressor-like DNA-binding domains"/>
    <property type="match status" value="1"/>
</dbReference>
<organism evidence="3 4">
    <name type="scientific">Filimonas lacunae</name>
    <dbReference type="NCBI Taxonomy" id="477680"/>
    <lineage>
        <taxon>Bacteria</taxon>
        <taxon>Pseudomonadati</taxon>
        <taxon>Bacteroidota</taxon>
        <taxon>Chitinophagia</taxon>
        <taxon>Chitinophagales</taxon>
        <taxon>Chitinophagaceae</taxon>
        <taxon>Filimonas</taxon>
    </lineage>
</organism>
<evidence type="ECO:0000313" key="4">
    <source>
        <dbReference type="Proteomes" id="UP000186917"/>
    </source>
</evidence>
<dbReference type="GO" id="GO:0003677">
    <property type="term" value="F:DNA binding"/>
    <property type="evidence" value="ECO:0007669"/>
    <property type="project" value="UniProtKB-KW"/>
</dbReference>
<dbReference type="Proteomes" id="UP000186917">
    <property type="component" value="Unassembled WGS sequence"/>
</dbReference>
<dbReference type="AlphaFoldDB" id="A0A173MAY0"/>